<protein>
    <submittedName>
        <fullName evidence="8">Acetolactate synthase-1/2/3 large subunit</fullName>
    </submittedName>
</protein>
<proteinExistence type="inferred from homology"/>
<feature type="domain" description="Thiamine pyrophosphate enzyme TPP-binding" evidence="6">
    <location>
        <begin position="448"/>
        <end position="600"/>
    </location>
</feature>
<evidence type="ECO:0000259" key="6">
    <source>
        <dbReference type="Pfam" id="PF02775"/>
    </source>
</evidence>
<dbReference type="SUPFAM" id="SSF52518">
    <property type="entry name" value="Thiamin diphosphate-binding fold (THDP-binding)"/>
    <property type="match status" value="2"/>
</dbReference>
<keyword evidence="9" id="KW-1185">Reference proteome</keyword>
<dbReference type="InterPro" id="IPR045229">
    <property type="entry name" value="TPP_enz"/>
</dbReference>
<dbReference type="AlphaFoldDB" id="A0A2U1CQN6"/>
<dbReference type="RefSeq" id="WP_116517406.1">
    <property type="nucleotide sequence ID" value="NZ_JACCEX010000001.1"/>
</dbReference>
<dbReference type="GO" id="GO:0030976">
    <property type="term" value="F:thiamine pyrophosphate binding"/>
    <property type="evidence" value="ECO:0007669"/>
    <property type="project" value="InterPro"/>
</dbReference>
<dbReference type="Proteomes" id="UP000246145">
    <property type="component" value="Unassembled WGS sequence"/>
</dbReference>
<dbReference type="Gene3D" id="3.40.50.1220">
    <property type="entry name" value="TPP-binding domain"/>
    <property type="match status" value="1"/>
</dbReference>
<dbReference type="EMBL" id="QEKO01000001">
    <property type="protein sequence ID" value="PVY68196.1"/>
    <property type="molecule type" value="Genomic_DNA"/>
</dbReference>
<evidence type="ECO:0000256" key="2">
    <source>
        <dbReference type="ARBA" id="ARBA00023052"/>
    </source>
</evidence>
<dbReference type="InterPro" id="IPR029035">
    <property type="entry name" value="DHS-like_NAD/FAD-binding_dom"/>
</dbReference>
<dbReference type="Gene3D" id="3.40.50.970">
    <property type="match status" value="2"/>
</dbReference>
<evidence type="ECO:0000256" key="4">
    <source>
        <dbReference type="SAM" id="MobiDB-lite"/>
    </source>
</evidence>
<evidence type="ECO:0000313" key="9">
    <source>
        <dbReference type="Proteomes" id="UP000246145"/>
    </source>
</evidence>
<dbReference type="GO" id="GO:0009099">
    <property type="term" value="P:L-valine biosynthetic process"/>
    <property type="evidence" value="ECO:0007669"/>
    <property type="project" value="TreeGrafter"/>
</dbReference>
<dbReference type="Pfam" id="PF00205">
    <property type="entry name" value="TPP_enzyme_M"/>
    <property type="match status" value="1"/>
</dbReference>
<evidence type="ECO:0000259" key="7">
    <source>
        <dbReference type="Pfam" id="PF02776"/>
    </source>
</evidence>
<dbReference type="GO" id="GO:0009097">
    <property type="term" value="P:isoleucine biosynthetic process"/>
    <property type="evidence" value="ECO:0007669"/>
    <property type="project" value="TreeGrafter"/>
</dbReference>
<accession>A0A2U1CQN6</accession>
<dbReference type="GO" id="GO:0050660">
    <property type="term" value="F:flavin adenine dinucleotide binding"/>
    <property type="evidence" value="ECO:0007669"/>
    <property type="project" value="TreeGrafter"/>
</dbReference>
<evidence type="ECO:0000259" key="5">
    <source>
        <dbReference type="Pfam" id="PF00205"/>
    </source>
</evidence>
<dbReference type="Pfam" id="PF02775">
    <property type="entry name" value="TPP_enzyme_C"/>
    <property type="match status" value="1"/>
</dbReference>
<organism evidence="8 9">
    <name type="scientific">Pusillimonas noertemannii</name>
    <dbReference type="NCBI Taxonomy" id="305977"/>
    <lineage>
        <taxon>Bacteria</taxon>
        <taxon>Pseudomonadati</taxon>
        <taxon>Pseudomonadota</taxon>
        <taxon>Betaproteobacteria</taxon>
        <taxon>Burkholderiales</taxon>
        <taxon>Alcaligenaceae</taxon>
        <taxon>Pusillimonas</taxon>
    </lineage>
</organism>
<dbReference type="CDD" id="cd07035">
    <property type="entry name" value="TPP_PYR_POX_like"/>
    <property type="match status" value="1"/>
</dbReference>
<dbReference type="PANTHER" id="PTHR18968">
    <property type="entry name" value="THIAMINE PYROPHOSPHATE ENZYMES"/>
    <property type="match status" value="1"/>
</dbReference>
<comment type="caution">
    <text evidence="8">The sequence shown here is derived from an EMBL/GenBank/DDBJ whole genome shotgun (WGS) entry which is preliminary data.</text>
</comment>
<dbReference type="InterPro" id="IPR011766">
    <property type="entry name" value="TPP_enzyme_TPP-bd"/>
</dbReference>
<comment type="similarity">
    <text evidence="1 3">Belongs to the TPP enzyme family.</text>
</comment>
<dbReference type="GO" id="GO:0003984">
    <property type="term" value="F:acetolactate synthase activity"/>
    <property type="evidence" value="ECO:0007669"/>
    <property type="project" value="TreeGrafter"/>
</dbReference>
<feature type="region of interest" description="Disordered" evidence="4">
    <location>
        <begin position="1"/>
        <end position="25"/>
    </location>
</feature>
<reference evidence="8 9" key="1">
    <citation type="submission" date="2018-04" db="EMBL/GenBank/DDBJ databases">
        <title>Genomic Encyclopedia of Type Strains, Phase IV (KMG-IV): sequencing the most valuable type-strain genomes for metagenomic binning, comparative biology and taxonomic classification.</title>
        <authorList>
            <person name="Goeker M."/>
        </authorList>
    </citation>
    <scope>NUCLEOTIDE SEQUENCE [LARGE SCALE GENOMIC DNA]</scope>
    <source>
        <strain evidence="8 9">DSM 10065</strain>
    </source>
</reference>
<dbReference type="InterPro" id="IPR012001">
    <property type="entry name" value="Thiamin_PyroP_enz_TPP-bd_dom"/>
</dbReference>
<dbReference type="Pfam" id="PF02776">
    <property type="entry name" value="TPP_enzyme_N"/>
    <property type="match status" value="1"/>
</dbReference>
<dbReference type="InterPro" id="IPR012000">
    <property type="entry name" value="Thiamin_PyroP_enz_cen_dom"/>
</dbReference>
<evidence type="ECO:0000256" key="1">
    <source>
        <dbReference type="ARBA" id="ARBA00007812"/>
    </source>
</evidence>
<keyword evidence="2 3" id="KW-0786">Thiamine pyrophosphate</keyword>
<dbReference type="SUPFAM" id="SSF52467">
    <property type="entry name" value="DHS-like NAD/FAD-binding domain"/>
    <property type="match status" value="1"/>
</dbReference>
<dbReference type="GO" id="GO:0005948">
    <property type="term" value="C:acetolactate synthase complex"/>
    <property type="evidence" value="ECO:0007669"/>
    <property type="project" value="TreeGrafter"/>
</dbReference>
<dbReference type="STRING" id="1231391.GCA_000308195_03405"/>
<evidence type="ECO:0000313" key="8">
    <source>
        <dbReference type="EMBL" id="PVY68196.1"/>
    </source>
</evidence>
<dbReference type="PANTHER" id="PTHR18968:SF13">
    <property type="entry name" value="ACETOLACTATE SYNTHASE CATALYTIC SUBUNIT, MITOCHONDRIAL"/>
    <property type="match status" value="1"/>
</dbReference>
<feature type="domain" description="Thiamine pyrophosphate enzyme N-terminal TPP-binding" evidence="7">
    <location>
        <begin position="33"/>
        <end position="139"/>
    </location>
</feature>
<evidence type="ECO:0000256" key="3">
    <source>
        <dbReference type="RuleBase" id="RU362132"/>
    </source>
</evidence>
<dbReference type="OrthoDB" id="9773408at2"/>
<gene>
    <name evidence="8" type="ORF">C7440_0585</name>
</gene>
<dbReference type="InterPro" id="IPR029061">
    <property type="entry name" value="THDP-binding"/>
</dbReference>
<feature type="domain" description="Thiamine pyrophosphate enzyme central" evidence="5">
    <location>
        <begin position="230"/>
        <end position="304"/>
    </location>
</feature>
<sequence length="611" mass="68475">MNTLAKPTEVLPPADEIGNDAPPPAVVPSAQRWGSDVIVDLLHQYKMPYAALNPGASYRGLHDSIVNYGDNYPRMMLCQHEETAVQIAHGYAKASGKPMVAILHNLVGLLHANMAVYYAYVDRAPIFIVGATGPMDESKRRPHIDWIHTANVQGQAVRDYTKWDYQPHTVDGVPESFARAYGVMMTEPQGPIYMCYDAWLQEKPLEHDVPLPPPEAMAVPTPMAPDPAALRKAVDMLVQAERPVILVEYAGRHHPSFQALIELAETLGAPVFDINARLNFPSRHPLNMSMVKDVFRDTDLMLCLDVRDWEKPTTELVSTTRELGDLVPASAKWIDIGFSDVELSSWAMDYQRLLHADLRILADTAVAIPALTDLLRERIGGQTDLAGRIARRSKDTAGKHHAARAKWQEQARRDWDASPMTAPRLASEIWEVIQHEDWVLTANTLEDWTRKLWDFDKPYRHPGKSLGTATQFGISLGVALAHRDHGRLVVDIQPDGDLMFDAGALWVAAKHRIPMLVVMYNNRAYYNDWEHQVRMAKHRGTALDRAHIGMDMDDPAPDFATLARSMGWHAEGPIERAEDVGPALRRAIEQVKAGKPALLDTITQKRFEFKS</sequence>
<dbReference type="GO" id="GO:0000287">
    <property type="term" value="F:magnesium ion binding"/>
    <property type="evidence" value="ECO:0007669"/>
    <property type="project" value="InterPro"/>
</dbReference>
<name>A0A2U1CQN6_9BURK</name>